<dbReference type="AlphaFoldDB" id="A0A851HID1"/>
<sequence>MMTIKKEKLNFYLYAFSLTTLALGLVKGQLKEQNYFSLYLFTRQTVVLVNLYFIIVFCTGKENNKYFSFITFINSTLTMVLYAIGKGSQQSFFNYNPGFSNLVAILEHYILMPIFIIYYFAADTTSLKLKQFYIGSIYPLIYFVTSMILGVTSENDKFPYDALKKYNTEKIKFFIFVSIITVFIVSTSVLSIFFKNKTLNDEKIFSLKRPKKRRK</sequence>
<proteinExistence type="predicted"/>
<dbReference type="EMBL" id="JABUOH010000019">
    <property type="protein sequence ID" value="NWN45583.1"/>
    <property type="molecule type" value="Genomic_DNA"/>
</dbReference>
<reference evidence="2 3" key="1">
    <citation type="submission" date="2020-06" db="EMBL/GenBank/DDBJ databases">
        <title>Draft genome sequence of Candidatus Phytoplasma pruni (X-disease group, subgroup 16SrIII-B) strain ChTDIII from Argentina.</title>
        <authorList>
            <person name="Fernandez F.D."/>
            <person name="Zuebert C."/>
            <person name="Huettel B."/>
            <person name="Kube M."/>
            <person name="Conci L.R."/>
        </authorList>
    </citation>
    <scope>NUCLEOTIDE SEQUENCE [LARGE SCALE GENOMIC DNA]</scope>
    <source>
        <strain evidence="2 3">ChTDIII</strain>
    </source>
</reference>
<keyword evidence="1" id="KW-0472">Membrane</keyword>
<evidence type="ECO:0000313" key="3">
    <source>
        <dbReference type="Proteomes" id="UP000568109"/>
    </source>
</evidence>
<organism evidence="2 3">
    <name type="scientific">Candidatus Phytoplasma pruni</name>
    <dbReference type="NCBI Taxonomy" id="479893"/>
    <lineage>
        <taxon>Bacteria</taxon>
        <taxon>Bacillati</taxon>
        <taxon>Mycoplasmatota</taxon>
        <taxon>Mollicutes</taxon>
        <taxon>Acholeplasmatales</taxon>
        <taxon>Acholeplasmataceae</taxon>
        <taxon>Candidatus Phytoplasma</taxon>
        <taxon>16SrIII (X-disease group)</taxon>
    </lineage>
</organism>
<name>A0A851HID1_9MOLU</name>
<dbReference type="Proteomes" id="UP000568109">
    <property type="component" value="Unassembled WGS sequence"/>
</dbReference>
<feature type="transmembrane region" description="Helical" evidence="1">
    <location>
        <begin position="132"/>
        <end position="153"/>
    </location>
</feature>
<comment type="caution">
    <text evidence="2">The sequence shown here is derived from an EMBL/GenBank/DDBJ whole genome shotgun (WGS) entry which is preliminary data.</text>
</comment>
<gene>
    <name evidence="2" type="ORF">HR065_00590</name>
</gene>
<accession>A0A851HID1</accession>
<keyword evidence="1" id="KW-1133">Transmembrane helix</keyword>
<keyword evidence="1" id="KW-0812">Transmembrane</keyword>
<keyword evidence="3" id="KW-1185">Reference proteome</keyword>
<dbReference type="RefSeq" id="WP_178733984.1">
    <property type="nucleotide sequence ID" value="NZ_JABUOH010000019.1"/>
</dbReference>
<feature type="transmembrane region" description="Helical" evidence="1">
    <location>
        <begin position="66"/>
        <end position="84"/>
    </location>
</feature>
<protein>
    <submittedName>
        <fullName evidence="2">Uncharacterized protein</fullName>
    </submittedName>
</protein>
<feature type="transmembrane region" description="Helical" evidence="1">
    <location>
        <begin position="173"/>
        <end position="194"/>
    </location>
</feature>
<feature type="transmembrane region" description="Helical" evidence="1">
    <location>
        <begin position="38"/>
        <end position="59"/>
    </location>
</feature>
<feature type="transmembrane region" description="Helical" evidence="1">
    <location>
        <begin position="99"/>
        <end position="120"/>
    </location>
</feature>
<evidence type="ECO:0000256" key="1">
    <source>
        <dbReference type="SAM" id="Phobius"/>
    </source>
</evidence>
<evidence type="ECO:0000313" key="2">
    <source>
        <dbReference type="EMBL" id="NWN45583.1"/>
    </source>
</evidence>